<dbReference type="AlphaFoldDB" id="H0JL57"/>
<feature type="compositionally biased region" description="Acidic residues" evidence="1">
    <location>
        <begin position="418"/>
        <end position="437"/>
    </location>
</feature>
<evidence type="ECO:0008006" key="4">
    <source>
        <dbReference type="Google" id="ProtNLM"/>
    </source>
</evidence>
<evidence type="ECO:0000256" key="1">
    <source>
        <dbReference type="SAM" id="MobiDB-lite"/>
    </source>
</evidence>
<dbReference type="NCBIfam" id="TIGR01537">
    <property type="entry name" value="portal_HK97"/>
    <property type="match status" value="1"/>
</dbReference>
<organism evidence="2 3">
    <name type="scientific">Rhodococcus pyridinivorans AK37</name>
    <dbReference type="NCBI Taxonomy" id="1114960"/>
    <lineage>
        <taxon>Bacteria</taxon>
        <taxon>Bacillati</taxon>
        <taxon>Actinomycetota</taxon>
        <taxon>Actinomycetes</taxon>
        <taxon>Mycobacteriales</taxon>
        <taxon>Nocardiaceae</taxon>
        <taxon>Rhodococcus</taxon>
    </lineage>
</organism>
<dbReference type="InterPro" id="IPR006427">
    <property type="entry name" value="Portal_HK97"/>
</dbReference>
<dbReference type="InterPro" id="IPR006944">
    <property type="entry name" value="Phage/GTA_portal"/>
</dbReference>
<evidence type="ECO:0000313" key="2">
    <source>
        <dbReference type="EMBL" id="EHK86392.1"/>
    </source>
</evidence>
<proteinExistence type="predicted"/>
<dbReference type="EMBL" id="AHBW01000026">
    <property type="protein sequence ID" value="EHK86392.1"/>
    <property type="molecule type" value="Genomic_DNA"/>
</dbReference>
<reference evidence="2 3" key="1">
    <citation type="submission" date="2011-12" db="EMBL/GenBank/DDBJ databases">
        <authorList>
            <person name="Kriszt B."/>
            <person name="Tancsics A."/>
            <person name="Cserhati M."/>
            <person name="Toth A."/>
            <person name="Nagy I."/>
            <person name="Horvath B."/>
            <person name="Tamura T."/>
            <person name="Kukolya J."/>
            <person name="Szoboszlay S."/>
        </authorList>
    </citation>
    <scope>NUCLEOTIDE SEQUENCE [LARGE SCALE GENOMIC DNA]</scope>
    <source>
        <strain evidence="2 3">AK37</strain>
    </source>
</reference>
<gene>
    <name evidence="2" type="ORF">AK37_01552</name>
</gene>
<dbReference type="PATRIC" id="fig|1114960.4.peg.298"/>
<dbReference type="Proteomes" id="UP000005064">
    <property type="component" value="Unassembled WGS sequence"/>
</dbReference>
<name>H0JL57_9NOCA</name>
<feature type="region of interest" description="Disordered" evidence="1">
    <location>
        <begin position="396"/>
        <end position="437"/>
    </location>
</feature>
<feature type="compositionally biased region" description="Polar residues" evidence="1">
    <location>
        <begin position="398"/>
        <end position="414"/>
    </location>
</feature>
<protein>
    <recommendedName>
        <fullName evidence="4">Phage portal protein</fullName>
    </recommendedName>
</protein>
<dbReference type="Pfam" id="PF04860">
    <property type="entry name" value="Phage_portal"/>
    <property type="match status" value="1"/>
</dbReference>
<comment type="caution">
    <text evidence="2">The sequence shown here is derived from an EMBL/GenBank/DDBJ whole genome shotgun (WGS) entry which is preliminary data.</text>
</comment>
<sequence length="437" mass="48818">MAFVTSEGTLQSLSRPELPRSDNLSLTWEDTRSKSYYEMWRTQHAVRTSVTFLARNIAHLGVHVFRRNGDADRERLTEHPLAQLLSRPGPKTTRYRLFDALVHDLAIYDRAYWLKVKASDGVASLQRLPVQFVTPKGESWVSPERFEIKGSKGKIEVAAEEVVYFRGYSNTTEGGESPLEGLRQVLLEEYESSRLRAQLLKNGARTSGYLERPLAAPPWSAEAKNKFATGWRAQYSGDGSRPGGTPILEDGMQFKPAAQTSEQLQYIEARKLTREEVAAAYFIPPTMLGLMGGATYSNIREQHKQLYQDCLAPWLQMIKEEIELQLVPDLGDTEGVYVEFNLREKLTGSFEERATQIQTSVGAPYLTRNEARALDNRPPIEGGDELIVPLNVLIGGQASPTDVSPTESGISNGQEPNPADDVEDEPDDSDQPEEGNE</sequence>
<accession>H0JL57</accession>
<evidence type="ECO:0000313" key="3">
    <source>
        <dbReference type="Proteomes" id="UP000005064"/>
    </source>
</evidence>
<dbReference type="RefSeq" id="WP_006550310.1">
    <property type="nucleotide sequence ID" value="NZ_AHBW01000026.1"/>
</dbReference>